<dbReference type="GO" id="GO:0005886">
    <property type="term" value="C:plasma membrane"/>
    <property type="evidence" value="ECO:0007669"/>
    <property type="project" value="UniProtKB-SubCell"/>
</dbReference>
<sequence>MKKKEKGYWKKVVAAFFMTLVVAYALAAALFAINDHTNFQENILDFDRTFDWVLTTDFEMQMVLGVLSVVFFGFVLSKVGEKKGFQNASDHGVHGTSRWGEVEELKKGKAISSNNQFGENKPFKTLKVEDGIVLGKTPNKNELLILPENTTVDNSNVFLIGASGSGKGQSFVFNNIINNTKKTMIITDPKGELYHATHQIKRDQGFEVFQIDFLNLDQAKYNPLDYIIKDIDAKKIAEAIAKNSSKDGKEDFFFTTARDLLTGLIIYCKSVYDNANIPVHVKGEFYRISEDENYLRELCEDIGRDHPAYAYLKDASVSDGKTRTSILSSFAQQTAIFSLKDVESMTASSDFNFHDFQERKSILYVKIPMKSNPVEALTATFFDQLISVLYDIADKNYGVLPIKTMFLLDEFANLGKINDYEGTLSTCRGLGMEMITIVQDLAQLENKYGKEIGRTIINNHDTKLFLRTGDVETAKYFSGLAGDTTARMKTTSNSQSGGIFTNGNNSKSTQEQYVKRPLITEGELMTVDKNTCYLFVSGYYPLKLEKAWQYVIYGDFLFGKDRKPNYLNYREKYLRFLDKEITPIYDNFKKDEGTTTPKIVDSSSTSVSIEKIEQEPKEDIIITKVKPSESKQEIEEIRHNDKFDLMAQEFLMKNFAENQHDEQVKKNDSIEKEEVLEIQFDSFYEDFGEIDAEKEIMNIVSKSSHLTEETINDYNDSFASLNTYTDAIKNEDQTFNAFVDFVDMNDAKKEINEDEAILMGE</sequence>
<dbReference type="NCBIfam" id="NF045973">
    <property type="entry name" value="conju_CD1115"/>
    <property type="match status" value="1"/>
</dbReference>
<dbReference type="AlphaFoldDB" id="A0AB37HIB9"/>
<evidence type="ECO:0000256" key="4">
    <source>
        <dbReference type="ARBA" id="ARBA00022692"/>
    </source>
</evidence>
<name>A0AB37HIB9_9BACI</name>
<keyword evidence="5 7" id="KW-1133">Transmembrane helix</keyword>
<dbReference type="PANTHER" id="PTHR37937:SF1">
    <property type="entry name" value="CONJUGATIVE TRANSFER: DNA TRANSPORT"/>
    <property type="match status" value="1"/>
</dbReference>
<dbReference type="EMBL" id="CP066701">
    <property type="protein sequence ID" value="QQX25510.1"/>
    <property type="molecule type" value="Genomic_DNA"/>
</dbReference>
<evidence type="ECO:0000256" key="7">
    <source>
        <dbReference type="SAM" id="Phobius"/>
    </source>
</evidence>
<dbReference type="PANTHER" id="PTHR37937">
    <property type="entry name" value="CONJUGATIVE TRANSFER: DNA TRANSPORT"/>
    <property type="match status" value="1"/>
</dbReference>
<dbReference type="KEGG" id="hspo:JGZ69_00310"/>
<keyword evidence="3" id="KW-1003">Cell membrane</keyword>
<evidence type="ECO:0000256" key="1">
    <source>
        <dbReference type="ARBA" id="ARBA00004651"/>
    </source>
</evidence>
<dbReference type="InterPro" id="IPR051539">
    <property type="entry name" value="T4SS-coupling_protein"/>
</dbReference>
<evidence type="ECO:0000256" key="5">
    <source>
        <dbReference type="ARBA" id="ARBA00022989"/>
    </source>
</evidence>
<dbReference type="RefSeq" id="WP_107958595.1">
    <property type="nucleotide sequence ID" value="NZ_CP066701.1"/>
</dbReference>
<comment type="similarity">
    <text evidence="2">Belongs to the VirD4/TraG family.</text>
</comment>
<protein>
    <submittedName>
        <fullName evidence="8">Type IV secretory system conjugative DNA transfer family protein</fullName>
    </submittedName>
</protein>
<evidence type="ECO:0000313" key="9">
    <source>
        <dbReference type="Proteomes" id="UP000595512"/>
    </source>
</evidence>
<reference evidence="8 9" key="1">
    <citation type="submission" date="2020-12" db="EMBL/GenBank/DDBJ databases">
        <title>Taxonomic evaluation of the Bacillus sporothermodurans group of bacteria based on whole genome sequences.</title>
        <authorList>
            <person name="Fiedler G."/>
            <person name="Herbstmann A.-D."/>
            <person name="Doll E."/>
            <person name="Wenning M."/>
            <person name="Brinks E."/>
            <person name="Kabisch J."/>
            <person name="Breitenwieser F."/>
            <person name="Lappann M."/>
            <person name="Boehnlein C."/>
            <person name="Franz C."/>
        </authorList>
    </citation>
    <scope>NUCLEOTIDE SEQUENCE [LARGE SCALE GENOMIC DNA]</scope>
    <source>
        <strain evidence="8 9">DSM 10599</strain>
    </source>
</reference>
<accession>A0AB37HIB9</accession>
<dbReference type="InterPro" id="IPR003688">
    <property type="entry name" value="TraG/VirD4"/>
</dbReference>
<dbReference type="InterPro" id="IPR027417">
    <property type="entry name" value="P-loop_NTPase"/>
</dbReference>
<evidence type="ECO:0000313" key="8">
    <source>
        <dbReference type="EMBL" id="QQX25510.1"/>
    </source>
</evidence>
<feature type="transmembrane region" description="Helical" evidence="7">
    <location>
        <begin position="12"/>
        <end position="33"/>
    </location>
</feature>
<keyword evidence="4 7" id="KW-0812">Transmembrane</keyword>
<dbReference type="CDD" id="cd01127">
    <property type="entry name" value="TrwB_TraG_TraD_VirD4"/>
    <property type="match status" value="1"/>
</dbReference>
<gene>
    <name evidence="8" type="ORF">JGZ69_00310</name>
</gene>
<proteinExistence type="inferred from homology"/>
<evidence type="ECO:0000256" key="6">
    <source>
        <dbReference type="ARBA" id="ARBA00023136"/>
    </source>
</evidence>
<comment type="subcellular location">
    <subcellularLocation>
        <location evidence="1">Cell membrane</location>
        <topology evidence="1">Multi-pass membrane protein</topology>
    </subcellularLocation>
</comment>
<keyword evidence="6 7" id="KW-0472">Membrane</keyword>
<evidence type="ECO:0000256" key="2">
    <source>
        <dbReference type="ARBA" id="ARBA00008806"/>
    </source>
</evidence>
<dbReference type="Gene3D" id="3.40.50.300">
    <property type="entry name" value="P-loop containing nucleotide triphosphate hydrolases"/>
    <property type="match status" value="2"/>
</dbReference>
<dbReference type="Pfam" id="PF02534">
    <property type="entry name" value="T4SS-DNA_transf"/>
    <property type="match status" value="1"/>
</dbReference>
<dbReference type="Proteomes" id="UP000595512">
    <property type="component" value="Chromosome"/>
</dbReference>
<evidence type="ECO:0000256" key="3">
    <source>
        <dbReference type="ARBA" id="ARBA00022475"/>
    </source>
</evidence>
<organism evidence="8 9">
    <name type="scientific">Heyndrickxia sporothermodurans</name>
    <dbReference type="NCBI Taxonomy" id="46224"/>
    <lineage>
        <taxon>Bacteria</taxon>
        <taxon>Bacillati</taxon>
        <taxon>Bacillota</taxon>
        <taxon>Bacilli</taxon>
        <taxon>Bacillales</taxon>
        <taxon>Bacillaceae</taxon>
        <taxon>Heyndrickxia</taxon>
    </lineage>
</organism>
<dbReference type="SUPFAM" id="SSF52540">
    <property type="entry name" value="P-loop containing nucleoside triphosphate hydrolases"/>
    <property type="match status" value="1"/>
</dbReference>